<feature type="transmembrane region" description="Helical" evidence="11">
    <location>
        <begin position="9"/>
        <end position="31"/>
    </location>
</feature>
<dbReference type="KEGG" id="pgm:PGRAT_10645"/>
<feature type="domain" description="Histidine kinase" evidence="13">
    <location>
        <begin position="186"/>
        <end position="374"/>
    </location>
</feature>
<evidence type="ECO:0000256" key="3">
    <source>
        <dbReference type="ARBA" id="ARBA00022741"/>
    </source>
</evidence>
<dbReference type="Pfam" id="PF02518">
    <property type="entry name" value="HATPase_c"/>
    <property type="match status" value="1"/>
</dbReference>
<keyword evidence="9" id="KW-0804">Transcription</keyword>
<dbReference type="AlphaFoldDB" id="A0A089M4B3"/>
<dbReference type="Gene3D" id="3.40.50.2300">
    <property type="match status" value="1"/>
</dbReference>
<dbReference type="Pfam" id="PF00196">
    <property type="entry name" value="GerE"/>
    <property type="match status" value="1"/>
</dbReference>
<evidence type="ECO:0000256" key="5">
    <source>
        <dbReference type="ARBA" id="ARBA00022840"/>
    </source>
</evidence>
<evidence type="ECO:0000256" key="9">
    <source>
        <dbReference type="ARBA" id="ARBA00023163"/>
    </source>
</evidence>
<proteinExistence type="predicted"/>
<dbReference type="Gene3D" id="3.30.565.10">
    <property type="entry name" value="Histidine kinase-like ATPase, C-terminal domain"/>
    <property type="match status" value="1"/>
</dbReference>
<keyword evidence="3" id="KW-0547">Nucleotide-binding</keyword>
<keyword evidence="16" id="KW-1185">Reference proteome</keyword>
<dbReference type="PRINTS" id="PR00038">
    <property type="entry name" value="HTHLUXR"/>
</dbReference>
<dbReference type="STRING" id="189425.PGRAT_10645"/>
<keyword evidence="1 10" id="KW-0597">Phosphoprotein</keyword>
<dbReference type="HOGENOM" id="CLU_000445_20_15_9"/>
<dbReference type="InterPro" id="IPR011006">
    <property type="entry name" value="CheY-like_superfamily"/>
</dbReference>
<evidence type="ECO:0000256" key="6">
    <source>
        <dbReference type="ARBA" id="ARBA00023012"/>
    </source>
</evidence>
<evidence type="ECO:0000256" key="1">
    <source>
        <dbReference type="ARBA" id="ARBA00022553"/>
    </source>
</evidence>
<evidence type="ECO:0000256" key="4">
    <source>
        <dbReference type="ARBA" id="ARBA00022777"/>
    </source>
</evidence>
<dbReference type="eggNOG" id="COG4585">
    <property type="taxonomic scope" value="Bacteria"/>
</dbReference>
<dbReference type="InterPro" id="IPR000792">
    <property type="entry name" value="Tscrpt_reg_LuxR_C"/>
</dbReference>
<feature type="transmembrane region" description="Helical" evidence="11">
    <location>
        <begin position="78"/>
        <end position="101"/>
    </location>
</feature>
<evidence type="ECO:0000313" key="16">
    <source>
        <dbReference type="Proteomes" id="UP000029500"/>
    </source>
</evidence>
<dbReference type="SMART" id="SM00448">
    <property type="entry name" value="REC"/>
    <property type="match status" value="1"/>
</dbReference>
<evidence type="ECO:0000256" key="7">
    <source>
        <dbReference type="ARBA" id="ARBA00023015"/>
    </source>
</evidence>
<dbReference type="CDD" id="cd17535">
    <property type="entry name" value="REC_NarL-like"/>
    <property type="match status" value="1"/>
</dbReference>
<dbReference type="InterPro" id="IPR003594">
    <property type="entry name" value="HATPase_dom"/>
</dbReference>
<dbReference type="GO" id="GO:0003677">
    <property type="term" value="F:DNA binding"/>
    <property type="evidence" value="ECO:0007669"/>
    <property type="project" value="UniProtKB-KW"/>
</dbReference>
<dbReference type="eggNOG" id="COG2197">
    <property type="taxonomic scope" value="Bacteria"/>
</dbReference>
<protein>
    <submittedName>
        <fullName evidence="15">Chemotaxis protein CheY</fullName>
    </submittedName>
</protein>
<feature type="transmembrane region" description="Helical" evidence="11">
    <location>
        <begin position="37"/>
        <end position="58"/>
    </location>
</feature>
<keyword evidence="4" id="KW-0418">Kinase</keyword>
<evidence type="ECO:0000259" key="14">
    <source>
        <dbReference type="PROSITE" id="PS50110"/>
    </source>
</evidence>
<dbReference type="EMBL" id="CP009287">
    <property type="protein sequence ID" value="AIQ68027.1"/>
    <property type="molecule type" value="Genomic_DNA"/>
</dbReference>
<dbReference type="InterPro" id="IPR005467">
    <property type="entry name" value="His_kinase_dom"/>
</dbReference>
<dbReference type="InterPro" id="IPR039420">
    <property type="entry name" value="WalR-like"/>
</dbReference>
<reference evidence="15 16" key="1">
    <citation type="submission" date="2014-08" db="EMBL/GenBank/DDBJ databases">
        <title>Comparative genomics of the Paenibacillus odorifer group.</title>
        <authorList>
            <person name="den Bakker H.C."/>
            <person name="Tsai Y.-C."/>
            <person name="Martin N."/>
            <person name="Korlach J."/>
            <person name="Wiedmann M."/>
        </authorList>
    </citation>
    <scope>NUCLEOTIDE SEQUENCE [LARGE SCALE GENOMIC DNA]</scope>
    <source>
        <strain evidence="15 16">DSM 15220</strain>
    </source>
</reference>
<evidence type="ECO:0000259" key="13">
    <source>
        <dbReference type="PROSITE" id="PS50109"/>
    </source>
</evidence>
<evidence type="ECO:0000256" key="2">
    <source>
        <dbReference type="ARBA" id="ARBA00022679"/>
    </source>
</evidence>
<keyword evidence="11" id="KW-0812">Transmembrane</keyword>
<keyword evidence="8" id="KW-0238">DNA-binding</keyword>
<evidence type="ECO:0000313" key="15">
    <source>
        <dbReference type="EMBL" id="AIQ68027.1"/>
    </source>
</evidence>
<keyword evidence="6" id="KW-0902">Two-component regulatory system</keyword>
<dbReference type="Gene3D" id="1.20.5.1930">
    <property type="match status" value="1"/>
</dbReference>
<evidence type="ECO:0000256" key="8">
    <source>
        <dbReference type="ARBA" id="ARBA00023125"/>
    </source>
</evidence>
<dbReference type="PANTHER" id="PTHR43214">
    <property type="entry name" value="TWO-COMPONENT RESPONSE REGULATOR"/>
    <property type="match status" value="1"/>
</dbReference>
<dbReference type="SMART" id="SM00421">
    <property type="entry name" value="HTH_LUXR"/>
    <property type="match status" value="1"/>
</dbReference>
<dbReference type="SMART" id="SM00387">
    <property type="entry name" value="HATPase_c"/>
    <property type="match status" value="1"/>
</dbReference>
<dbReference type="PROSITE" id="PS50110">
    <property type="entry name" value="RESPONSE_REGULATORY"/>
    <property type="match status" value="1"/>
</dbReference>
<keyword evidence="11" id="KW-1133">Transmembrane helix</keyword>
<dbReference type="SUPFAM" id="SSF55874">
    <property type="entry name" value="ATPase domain of HSP90 chaperone/DNA topoisomerase II/histidine kinase"/>
    <property type="match status" value="1"/>
</dbReference>
<dbReference type="PANTHER" id="PTHR43214:SF24">
    <property type="entry name" value="TRANSCRIPTIONAL REGULATORY PROTEIN NARL-RELATED"/>
    <property type="match status" value="1"/>
</dbReference>
<dbReference type="Proteomes" id="UP000029500">
    <property type="component" value="Chromosome"/>
</dbReference>
<feature type="modified residue" description="4-aspartylphosphate" evidence="10">
    <location>
        <position position="433"/>
    </location>
</feature>
<keyword evidence="2" id="KW-0808">Transferase</keyword>
<dbReference type="CDD" id="cd06170">
    <property type="entry name" value="LuxR_C_like"/>
    <property type="match status" value="1"/>
</dbReference>
<organism evidence="15 16">
    <name type="scientific">Paenibacillus graminis</name>
    <dbReference type="NCBI Taxonomy" id="189425"/>
    <lineage>
        <taxon>Bacteria</taxon>
        <taxon>Bacillati</taxon>
        <taxon>Bacillota</taxon>
        <taxon>Bacilli</taxon>
        <taxon>Bacillales</taxon>
        <taxon>Paenibacillaceae</taxon>
        <taxon>Paenibacillus</taxon>
    </lineage>
</organism>
<dbReference type="PROSITE" id="PS50043">
    <property type="entry name" value="HTH_LUXR_2"/>
    <property type="match status" value="1"/>
</dbReference>
<dbReference type="InterPro" id="IPR001789">
    <property type="entry name" value="Sig_transdc_resp-reg_receiver"/>
</dbReference>
<dbReference type="GO" id="GO:0016020">
    <property type="term" value="C:membrane"/>
    <property type="evidence" value="ECO:0007669"/>
    <property type="project" value="InterPro"/>
</dbReference>
<dbReference type="Pfam" id="PF00072">
    <property type="entry name" value="Response_reg"/>
    <property type="match status" value="1"/>
</dbReference>
<feature type="transmembrane region" description="Helical" evidence="11">
    <location>
        <begin position="107"/>
        <end position="127"/>
    </location>
</feature>
<keyword evidence="5" id="KW-0067">ATP-binding</keyword>
<name>A0A089M4B3_9BACL</name>
<keyword evidence="11" id="KW-0472">Membrane</keyword>
<sequence>MFSIMKKWFWYDWILVATRTIWLFIIASAGFVDSSLIAGSLWIVISFALVVYLVPFIVRYRKEARYLAVEVTATGSFYLYIAYTAPELLWSFVLLVITIGLSSSRTTYVWTGILCGIVFPVMNGWIADRLPFEFIFSCSLGFAIGFAFNILIQSHQQARIIQEQKQLLEQHIKRIEELTLLEERSRMSHELHDTIGHSLTSLIVGVESLRSSVPHSQIEKIDSLVGIAQHSMDDIRKHLHQLSQVPLSHSLSESLRQLTEEFMKSTGTTVKFRMIGSETLVMQKINFCLHRCLQESLTNAVRYGQASMISVQLLFDSQQIRLQIEDNGIGMEETQFGFELNGMKERIELLHGTLSMHSGPGQGTFVICNIPLLTEPVHDAIRLLIADDQVIITDSLKQILDQHVDFNVIGTAGNGREALEHCERSRPDIVLMDFRMQGIDGLETLLEIKQRWPDMKVVFMTTFEDSLQAASALERGAEGYMLKSIHPREMKEALKLIYNGGTWIDQSVATRVFEEMKRQREQLEKIGSSQENYPYGLTKREMEILEHLSGGLRYKSIAAKLFLSEGTIRNYCSILYSKLNVNNREEAIELARTENIV</sequence>
<feature type="domain" description="HTH luxR-type" evidence="12">
    <location>
        <begin position="530"/>
        <end position="595"/>
    </location>
</feature>
<dbReference type="GO" id="GO:0000155">
    <property type="term" value="F:phosphorelay sensor kinase activity"/>
    <property type="evidence" value="ECO:0007669"/>
    <property type="project" value="InterPro"/>
</dbReference>
<accession>A0A089M4B3</accession>
<dbReference type="InterPro" id="IPR058245">
    <property type="entry name" value="NreC/VraR/RcsB-like_REC"/>
</dbReference>
<gene>
    <name evidence="15" type="ORF">PGRAT_10645</name>
</gene>
<feature type="domain" description="Response regulatory" evidence="14">
    <location>
        <begin position="382"/>
        <end position="498"/>
    </location>
</feature>
<dbReference type="PROSITE" id="PS50109">
    <property type="entry name" value="HIS_KIN"/>
    <property type="match status" value="1"/>
</dbReference>
<dbReference type="GO" id="GO:0005524">
    <property type="term" value="F:ATP binding"/>
    <property type="evidence" value="ECO:0007669"/>
    <property type="project" value="UniProtKB-KW"/>
</dbReference>
<evidence type="ECO:0000256" key="10">
    <source>
        <dbReference type="PROSITE-ProRule" id="PRU00169"/>
    </source>
</evidence>
<dbReference type="InterPro" id="IPR011712">
    <property type="entry name" value="Sig_transdc_His_kin_sub3_dim/P"/>
</dbReference>
<keyword evidence="7" id="KW-0805">Transcription regulation</keyword>
<dbReference type="GO" id="GO:0006355">
    <property type="term" value="P:regulation of DNA-templated transcription"/>
    <property type="evidence" value="ECO:0007669"/>
    <property type="project" value="InterPro"/>
</dbReference>
<dbReference type="CDD" id="cd16917">
    <property type="entry name" value="HATPase_UhpB-NarQ-NarX-like"/>
    <property type="match status" value="1"/>
</dbReference>
<dbReference type="RefSeq" id="WP_025704523.1">
    <property type="nucleotide sequence ID" value="NZ_CP009287.1"/>
</dbReference>
<dbReference type="Pfam" id="PF07730">
    <property type="entry name" value="HisKA_3"/>
    <property type="match status" value="1"/>
</dbReference>
<dbReference type="OrthoDB" id="9781904at2"/>
<feature type="transmembrane region" description="Helical" evidence="11">
    <location>
        <begin position="134"/>
        <end position="152"/>
    </location>
</feature>
<evidence type="ECO:0000256" key="11">
    <source>
        <dbReference type="SAM" id="Phobius"/>
    </source>
</evidence>
<dbReference type="InterPro" id="IPR036890">
    <property type="entry name" value="HATPase_C_sf"/>
</dbReference>
<evidence type="ECO:0000259" key="12">
    <source>
        <dbReference type="PROSITE" id="PS50043"/>
    </source>
</evidence>
<dbReference type="SUPFAM" id="SSF52172">
    <property type="entry name" value="CheY-like"/>
    <property type="match status" value="1"/>
</dbReference>
<dbReference type="GO" id="GO:0046983">
    <property type="term" value="F:protein dimerization activity"/>
    <property type="evidence" value="ECO:0007669"/>
    <property type="project" value="InterPro"/>
</dbReference>